<evidence type="ECO:0000256" key="2">
    <source>
        <dbReference type="ARBA" id="ARBA00022491"/>
    </source>
</evidence>
<evidence type="ECO:0000256" key="5">
    <source>
        <dbReference type="ARBA" id="ARBA00023242"/>
    </source>
</evidence>
<evidence type="ECO:0000256" key="7">
    <source>
        <dbReference type="ARBA" id="ARBA00074459"/>
    </source>
</evidence>
<gene>
    <name evidence="15" type="ORF">EC973_000834</name>
</gene>
<feature type="domain" description="CCR4-Not complex component Not1 C-terminal" evidence="9">
    <location>
        <begin position="1423"/>
        <end position="1641"/>
    </location>
</feature>
<dbReference type="GO" id="GO:0005634">
    <property type="term" value="C:nucleus"/>
    <property type="evidence" value="ECO:0007669"/>
    <property type="project" value="UniProtKB-SubCell"/>
</dbReference>
<feature type="domain" description="CCR4-NOT transcription complex subunit 1 HEAT repeat" evidence="13">
    <location>
        <begin position="227"/>
        <end position="316"/>
    </location>
</feature>
<dbReference type="FunFam" id="1.25.40.180:FF:000012">
    <property type="entry name" value="Ccr4-Not transcription complex subunit"/>
    <property type="match status" value="1"/>
</dbReference>
<accession>A0A8H7BKE3</accession>
<evidence type="ECO:0000256" key="4">
    <source>
        <dbReference type="ARBA" id="ARBA00023163"/>
    </source>
</evidence>
<comment type="subcellular location">
    <subcellularLocation>
        <location evidence="1">Nucleus</location>
    </subcellularLocation>
</comment>
<dbReference type="Pfam" id="PF04054">
    <property type="entry name" value="Not1"/>
    <property type="match status" value="2"/>
</dbReference>
<dbReference type="OrthoDB" id="1933107at2759"/>
<protein>
    <recommendedName>
        <fullName evidence="7">General negative regulator of transcription subunit 1</fullName>
    </recommendedName>
</protein>
<evidence type="ECO:0000259" key="13">
    <source>
        <dbReference type="Pfam" id="PF16418"/>
    </source>
</evidence>
<dbReference type="GO" id="GO:0017148">
    <property type="term" value="P:negative regulation of translation"/>
    <property type="evidence" value="ECO:0007669"/>
    <property type="project" value="InterPro"/>
</dbReference>
<feature type="domain" description="CCR4-NOT transcription complex subunit 1-like NOT1 connector" evidence="14">
    <location>
        <begin position="1077"/>
        <end position="1260"/>
    </location>
</feature>
<dbReference type="GO" id="GO:0030015">
    <property type="term" value="C:CCR4-NOT core complex"/>
    <property type="evidence" value="ECO:0007669"/>
    <property type="project" value="InterPro"/>
</dbReference>
<keyword evidence="5" id="KW-0539">Nucleus</keyword>
<evidence type="ECO:0000256" key="3">
    <source>
        <dbReference type="ARBA" id="ARBA00023015"/>
    </source>
</evidence>
<evidence type="ECO:0000259" key="10">
    <source>
        <dbReference type="Pfam" id="PF12842"/>
    </source>
</evidence>
<dbReference type="GO" id="GO:0060090">
    <property type="term" value="F:molecular adaptor activity"/>
    <property type="evidence" value="ECO:0007669"/>
    <property type="project" value="TreeGrafter"/>
</dbReference>
<name>A0A8H7BKE3_9FUNG</name>
<dbReference type="EMBL" id="JABAYA010000114">
    <property type="protein sequence ID" value="KAF7724662.1"/>
    <property type="molecule type" value="Genomic_DNA"/>
</dbReference>
<evidence type="ECO:0000259" key="9">
    <source>
        <dbReference type="Pfam" id="PF04054"/>
    </source>
</evidence>
<dbReference type="InterPro" id="IPR024557">
    <property type="entry name" value="CNOT1_dom_4"/>
</dbReference>
<keyword evidence="16" id="KW-1185">Reference proteome</keyword>
<feature type="domain" description="CCR4-NOT transcription complex subunit 1 TTP binding" evidence="12">
    <location>
        <begin position="349"/>
        <end position="521"/>
    </location>
</feature>
<dbReference type="PANTHER" id="PTHR13162:SF8">
    <property type="entry name" value="CCR4-NOT TRANSCRIPTION COMPLEX SUBUNIT 1"/>
    <property type="match status" value="1"/>
</dbReference>
<keyword evidence="2" id="KW-0678">Repressor</keyword>
<dbReference type="GO" id="GO:0000289">
    <property type="term" value="P:nuclear-transcribed mRNA poly(A) tail shortening"/>
    <property type="evidence" value="ECO:0007669"/>
    <property type="project" value="UniProtKB-ARBA"/>
</dbReference>
<feature type="domain" description="CCR4-NOT transcription complex subunit 1 CAF1-binding" evidence="11">
    <location>
        <begin position="561"/>
        <end position="771"/>
    </location>
</feature>
<dbReference type="PANTHER" id="PTHR13162">
    <property type="entry name" value="CCR4-NOT TRANSCRIPTION COMPLEX"/>
    <property type="match status" value="1"/>
</dbReference>
<dbReference type="InterPro" id="IPR040398">
    <property type="entry name" value="Not1"/>
</dbReference>
<organism evidence="15 16">
    <name type="scientific">Apophysomyces ossiformis</name>
    <dbReference type="NCBI Taxonomy" id="679940"/>
    <lineage>
        <taxon>Eukaryota</taxon>
        <taxon>Fungi</taxon>
        <taxon>Fungi incertae sedis</taxon>
        <taxon>Mucoromycota</taxon>
        <taxon>Mucoromycotina</taxon>
        <taxon>Mucoromycetes</taxon>
        <taxon>Mucorales</taxon>
        <taxon>Mucorineae</taxon>
        <taxon>Mucoraceae</taxon>
        <taxon>Apophysomyces</taxon>
    </lineage>
</organism>
<evidence type="ECO:0000313" key="15">
    <source>
        <dbReference type="EMBL" id="KAF7724662.1"/>
    </source>
</evidence>
<dbReference type="Proteomes" id="UP000605846">
    <property type="component" value="Unassembled WGS sequence"/>
</dbReference>
<feature type="compositionally biased region" description="Polar residues" evidence="8">
    <location>
        <begin position="793"/>
        <end position="812"/>
    </location>
</feature>
<dbReference type="CDD" id="cd20710">
    <property type="entry name" value="NOT1_connector"/>
    <property type="match status" value="1"/>
</dbReference>
<dbReference type="Gene3D" id="1.25.40.180">
    <property type="match status" value="1"/>
</dbReference>
<dbReference type="InterPro" id="IPR007196">
    <property type="entry name" value="CCR4-Not_Not1_C"/>
</dbReference>
<dbReference type="GO" id="GO:0000932">
    <property type="term" value="C:P-body"/>
    <property type="evidence" value="ECO:0007669"/>
    <property type="project" value="TreeGrafter"/>
</dbReference>
<dbReference type="Pfam" id="PF12842">
    <property type="entry name" value="DUF3819"/>
    <property type="match status" value="1"/>
</dbReference>
<feature type="domain" description="CCR4-Not complex component Not1 C-terminal" evidence="9">
    <location>
        <begin position="1653"/>
        <end position="1724"/>
    </location>
</feature>
<sequence>MSKSADLFALSKAFFEPGYKSCATIESAMQVMDDVDVHEDGIARTLAMMTRTHATLEGTAEGQSWNVEVFVAAVNKRNPNIDWMKVFAKLDHAEFITYEPVGLKILIDTWNYSHKDQPEHFPVQLFCKRWNNVRGQLSVIYHMLYGPSELLDLSRVPMTRVIQDVHIQGLQAPSRAAAMHLASQQLNCLELIESIIDLADTVVAEDVRVLTERLAIQAPELLLLGLAHIQILVYVLRTDIPYFSLDLACLAARRQHLNMEKWLNDKIVQDKLAFVGSCLEFLEKKLLIEVARQSGTSTVPTLHLSPDVIKVFFRILSDRQLPPPEAAQLAKLIQLYSQLFPQHMDVRNSQERKTVTTTEGDAERSYPPEVEEMVRLYFERLYTKDISPEKFASVLKACQSSKDQRQMDYFSCTVHTLIDEARFFNQYPDNELLATGELLGCLIQQHLISPPLLRVALKHILDALSHPSGTKMFNFGIRALSQFSDRLVEWPQYTALLSKIEDLRAYPMLVRSITDTLQQLSLKEEEVSENVETTSQDVSSKSASLAPNVATLLQRSSDQRFEPPPAKVQERVAFLINNLSVTNMDAKKSELAQLLSESTWEWFSNYLVVRRVSIEPNNHELYALLLNSLKMPQLIDIVVEETYSNVRLLLQSETVVDSIADRNLLKILGSWLGRMTIARNKPIRHKDLSFKDLLLDAYDRDRLAVAIPLTCKVLQHASESKVFQSPNPWLMGILKLLAELYWSENLRLNTKFEIEILFKTLGLSLEANNKTSLEIEPTAILERRSPNAADIPQTQSAVNENANTSQSTSVGRGSTAPEGRLDVDISPLLAKLQFNPAVTQIMLQQPTMKTTIFRAITETFGEIVPNVIATSCSIAAASTKELVLKDFATDPDEIKLRKAAHAMVRPLAGNLAVATCKEPLCNSMAASILFHLVESGLPEVPFAEEIGTAVTIDNLDLTCFFVEQLAQAKAVSDIDRALASAYASRLAYREQGSEIPYVDAQKLGGPHLMQLPDVLRPRNGVSIEQTRLYDAFIQRPFVNQHPVNPMENAFAADSPNIPLGFNANALAMKLEQLLLDLDRLIKQAGVRRVAALPRNHDICLLIRQIPLLISQSSTPPPVLFAFVEKVVYFLYESETFFAMEIYTIFLQALFELSADIAKEVLSWIVYSNDEKKYNANVLAMLIRYGLIPLEEYDVQLAQMINTKAENAIEFAAYLVNVCVLSTTPVSFLEDHILTIAALRKLAEQNVAPASVMSLMQGLRAYIEQPYANVKRDVDCLELRMLFAEWVRLYQHPRSIDPLFRKLAKKISEAVKDTEAKCFFFRLCTEICVYQGVELRPANAANQRRVIQLIDAFTKLVTYMVLVETGNEENEDDSEAKLKLLSDVLSVIVLLLAHQHETQGANFNQKAFSRILSSLLSDITKVLPEKKGAAMITIFSDVLYTLQPSRFPGFAFSWLQLISHRTLLSQLLVAEGNDGWITCQKLVLALLKFLCPLLQDQVLQQATKVYYRGTLRVLVVLLHDFPEFLCRNYMVFAQVIPHTCIQLRNLILSAFPRVMHLPDPFTSDVSPDQLPESREKPTLNEDYIGLLEKSDFKTVIDNYVKHPDESFYTQVLERITNKETGAYRLELLDSFVLYLGSQTATVNVPFGNHPAVLVFKYLLGEMTAEDQPEPIKEQITRVLLERLIVNRPHPWGLLSSFIEIIKSDNFWQHPFIRCSPDIEKLFDNVSRSIKIA</sequence>
<evidence type="ECO:0000259" key="11">
    <source>
        <dbReference type="Pfam" id="PF16415"/>
    </source>
</evidence>
<dbReference type="InterPro" id="IPR055454">
    <property type="entry name" value="CNOT1-like_NOT1_connector"/>
</dbReference>
<dbReference type="InterPro" id="IPR032191">
    <property type="entry name" value="CNOT1_CAF1_bind"/>
</dbReference>
<comment type="caution">
    <text evidence="15">The sequence shown here is derived from an EMBL/GenBank/DDBJ whole genome shotgun (WGS) entry which is preliminary data.</text>
</comment>
<dbReference type="Pfam" id="PF25097">
    <property type="entry name" value="ARM_Cnot1"/>
    <property type="match status" value="1"/>
</dbReference>
<dbReference type="InterPro" id="IPR032193">
    <property type="entry name" value="CNOT1_TTP_bind"/>
</dbReference>
<reference evidence="15" key="1">
    <citation type="submission" date="2020-01" db="EMBL/GenBank/DDBJ databases">
        <title>Genome Sequencing of Three Apophysomyces-Like Fungal Strains Confirms a Novel Fungal Genus in the Mucoromycota with divergent Burkholderia-like Endosymbiotic Bacteria.</title>
        <authorList>
            <person name="Stajich J.E."/>
            <person name="Macias A.M."/>
            <person name="Carter-House D."/>
            <person name="Lovett B."/>
            <person name="Kasson L.R."/>
            <person name="Berry K."/>
            <person name="Grigoriev I."/>
            <person name="Chang Y."/>
            <person name="Spatafora J."/>
            <person name="Kasson M.T."/>
        </authorList>
    </citation>
    <scope>NUCLEOTIDE SEQUENCE</scope>
    <source>
        <strain evidence="15">NRRL A-21654</strain>
    </source>
</reference>
<dbReference type="Pfam" id="PF16415">
    <property type="entry name" value="CNOT1_CAF1_bind"/>
    <property type="match status" value="1"/>
</dbReference>
<dbReference type="Gene3D" id="1.25.40.800">
    <property type="match status" value="1"/>
</dbReference>
<dbReference type="Gene3D" id="1.25.40.790">
    <property type="match status" value="1"/>
</dbReference>
<evidence type="ECO:0000313" key="16">
    <source>
        <dbReference type="Proteomes" id="UP000605846"/>
    </source>
</evidence>
<dbReference type="Pfam" id="PF16418">
    <property type="entry name" value="CNOT1_HEAT"/>
    <property type="match status" value="1"/>
</dbReference>
<dbReference type="InterPro" id="IPR032194">
    <property type="entry name" value="CNOT1_HEAT"/>
</dbReference>
<dbReference type="Pfam" id="PF16417">
    <property type="entry name" value="CNOT1_TTP_bind"/>
    <property type="match status" value="1"/>
</dbReference>
<evidence type="ECO:0000259" key="14">
    <source>
        <dbReference type="Pfam" id="PF25097"/>
    </source>
</evidence>
<evidence type="ECO:0000259" key="12">
    <source>
        <dbReference type="Pfam" id="PF16417"/>
    </source>
</evidence>
<evidence type="ECO:0000256" key="6">
    <source>
        <dbReference type="ARBA" id="ARBA00059181"/>
    </source>
</evidence>
<dbReference type="InterPro" id="IPR038535">
    <property type="entry name" value="CNOT1_TTP_bind_sf"/>
</dbReference>
<keyword evidence="3" id="KW-0805">Transcription regulation</keyword>
<keyword evidence="4" id="KW-0804">Transcription</keyword>
<dbReference type="Gene3D" id="1.25.40.840">
    <property type="entry name" value="CCR4-NOT transcription complex subunit 1 TTP binding domain"/>
    <property type="match status" value="1"/>
</dbReference>
<proteinExistence type="predicted"/>
<evidence type="ECO:0000256" key="8">
    <source>
        <dbReference type="SAM" id="MobiDB-lite"/>
    </source>
</evidence>
<feature type="domain" description="CCR4-NOT transcription complex subunit 1" evidence="10">
    <location>
        <begin position="846"/>
        <end position="988"/>
    </location>
</feature>
<comment type="function">
    <text evidence="6">Acts as a component of the CCR4-NOT core complex, which in the nucleus seems to be a general transcription factor, and in the cytoplasm the major mRNA deadenylase involved in mRNA turnover. The NOT protein subcomplex negatively regulates the basal and activated transcription of many genes. Preferentially affects TC-type TATA element-dependent transcription. Could directly or indirectly inhibit component(s) of the general transcription machinery.</text>
</comment>
<feature type="region of interest" description="Disordered" evidence="8">
    <location>
        <begin position="793"/>
        <end position="819"/>
    </location>
</feature>
<evidence type="ECO:0000256" key="1">
    <source>
        <dbReference type="ARBA" id="ARBA00004123"/>
    </source>
</evidence>